<evidence type="ECO:0000259" key="1">
    <source>
        <dbReference type="Pfam" id="PF06452"/>
    </source>
</evidence>
<evidence type="ECO:0000313" key="3">
    <source>
        <dbReference type="Proteomes" id="UP001305702"/>
    </source>
</evidence>
<dbReference type="GO" id="GO:0016052">
    <property type="term" value="P:carbohydrate catabolic process"/>
    <property type="evidence" value="ECO:0007669"/>
    <property type="project" value="InterPro"/>
</dbReference>
<dbReference type="Proteomes" id="UP001305702">
    <property type="component" value="Chromosome"/>
</dbReference>
<dbReference type="RefSeq" id="WP_315603662.1">
    <property type="nucleotide sequence ID" value="NZ_CP130318.1"/>
</dbReference>
<dbReference type="CDD" id="cd09620">
    <property type="entry name" value="CBM9_like_3"/>
    <property type="match status" value="1"/>
</dbReference>
<name>A0AA96LB47_9BACL</name>
<gene>
    <name evidence="2" type="ORF">MJA45_20010</name>
</gene>
<organism evidence="2 3">
    <name type="scientific">Paenibacillus aurantius</name>
    <dbReference type="NCBI Taxonomy" id="2918900"/>
    <lineage>
        <taxon>Bacteria</taxon>
        <taxon>Bacillati</taxon>
        <taxon>Bacillota</taxon>
        <taxon>Bacilli</taxon>
        <taxon>Bacillales</taxon>
        <taxon>Paenibacillaceae</taxon>
        <taxon>Paenibacillus</taxon>
    </lineage>
</organism>
<dbReference type="EMBL" id="CP130318">
    <property type="protein sequence ID" value="WNQ09889.1"/>
    <property type="molecule type" value="Genomic_DNA"/>
</dbReference>
<proteinExistence type="predicted"/>
<dbReference type="SUPFAM" id="SSF49344">
    <property type="entry name" value="CBD9-like"/>
    <property type="match status" value="1"/>
</dbReference>
<dbReference type="GO" id="GO:0004553">
    <property type="term" value="F:hydrolase activity, hydrolyzing O-glycosyl compounds"/>
    <property type="evidence" value="ECO:0007669"/>
    <property type="project" value="InterPro"/>
</dbReference>
<keyword evidence="3" id="KW-1185">Reference proteome</keyword>
<dbReference type="KEGG" id="paun:MJA45_20010"/>
<protein>
    <submittedName>
        <fullName evidence="2">Carbohydrate-binding family 9-like protein</fullName>
    </submittedName>
</protein>
<dbReference type="Gene3D" id="2.60.40.1190">
    <property type="match status" value="1"/>
</dbReference>
<sequence>MDYSLKCFYENGEEKDWGRLQAVQLVDVVTGEPVIEETQVKVCWDADALYIRFDGRDDYVVSRYIDRDDPLYEQDVVEIFIDVEGTGRHYLEFELSPHNVLFDARIDNKEGKITVHTDWDAEGLVTSVRTEGDRKIYDWKIPFADIGQVPEEGTTWRVNFYRIDEDREGKRHYQAWSPTGVANYHIPLRFGNLVFTTETA</sequence>
<feature type="domain" description="Carbohydrate-binding" evidence="1">
    <location>
        <begin position="17"/>
        <end position="195"/>
    </location>
</feature>
<dbReference type="AlphaFoldDB" id="A0AA96LB47"/>
<accession>A0AA96LB47</accession>
<reference evidence="2 3" key="1">
    <citation type="submission" date="2022-02" db="EMBL/GenBank/DDBJ databases">
        <title>Paenibacillus sp. MBLB1776 Whole Genome Shotgun Sequencing.</title>
        <authorList>
            <person name="Hwang C.Y."/>
            <person name="Cho E.-S."/>
            <person name="Seo M.-J."/>
        </authorList>
    </citation>
    <scope>NUCLEOTIDE SEQUENCE [LARGE SCALE GENOMIC DNA]</scope>
    <source>
        <strain evidence="2 3">MBLB1776</strain>
    </source>
</reference>
<dbReference type="InterPro" id="IPR010502">
    <property type="entry name" value="Carb-bd_dom_fam9"/>
</dbReference>
<evidence type="ECO:0000313" key="2">
    <source>
        <dbReference type="EMBL" id="WNQ09889.1"/>
    </source>
</evidence>
<dbReference type="GO" id="GO:0030246">
    <property type="term" value="F:carbohydrate binding"/>
    <property type="evidence" value="ECO:0007669"/>
    <property type="project" value="InterPro"/>
</dbReference>
<dbReference type="Pfam" id="PF06452">
    <property type="entry name" value="CBM9_1"/>
    <property type="match status" value="1"/>
</dbReference>